<reference evidence="1 2" key="1">
    <citation type="journal article" date="2021" name="Comput. Struct. Biotechnol. J.">
        <title>De novo genome assembly of the potent medicinal plant Rehmannia glutinosa using nanopore technology.</title>
        <authorList>
            <person name="Ma L."/>
            <person name="Dong C."/>
            <person name="Song C."/>
            <person name="Wang X."/>
            <person name="Zheng X."/>
            <person name="Niu Y."/>
            <person name="Chen S."/>
            <person name="Feng W."/>
        </authorList>
    </citation>
    <scope>NUCLEOTIDE SEQUENCE [LARGE SCALE GENOMIC DNA]</scope>
    <source>
        <strain evidence="1">DH-2019</strain>
    </source>
</reference>
<organism evidence="1 2">
    <name type="scientific">Rehmannia glutinosa</name>
    <name type="common">Chinese foxglove</name>
    <dbReference type="NCBI Taxonomy" id="99300"/>
    <lineage>
        <taxon>Eukaryota</taxon>
        <taxon>Viridiplantae</taxon>
        <taxon>Streptophyta</taxon>
        <taxon>Embryophyta</taxon>
        <taxon>Tracheophyta</taxon>
        <taxon>Spermatophyta</taxon>
        <taxon>Magnoliopsida</taxon>
        <taxon>eudicotyledons</taxon>
        <taxon>Gunneridae</taxon>
        <taxon>Pentapetalae</taxon>
        <taxon>asterids</taxon>
        <taxon>lamiids</taxon>
        <taxon>Lamiales</taxon>
        <taxon>Orobanchaceae</taxon>
        <taxon>Rehmannieae</taxon>
        <taxon>Rehmannia</taxon>
    </lineage>
</organism>
<dbReference type="EMBL" id="JABTTQ020000350">
    <property type="protein sequence ID" value="KAK6140040.1"/>
    <property type="molecule type" value="Genomic_DNA"/>
</dbReference>
<protein>
    <recommendedName>
        <fullName evidence="3">Endonuclease/exonuclease/phosphatase domain-containing protein</fullName>
    </recommendedName>
</protein>
<comment type="caution">
    <text evidence="1">The sequence shown here is derived from an EMBL/GenBank/DDBJ whole genome shotgun (WGS) entry which is preliminary data.</text>
</comment>
<evidence type="ECO:0008006" key="3">
    <source>
        <dbReference type="Google" id="ProtNLM"/>
    </source>
</evidence>
<accession>A0ABR0W0J3</accession>
<evidence type="ECO:0000313" key="2">
    <source>
        <dbReference type="Proteomes" id="UP001318860"/>
    </source>
</evidence>
<gene>
    <name evidence="1" type="ORF">DH2020_026256</name>
</gene>
<proteinExistence type="predicted"/>
<sequence length="196" mass="22296">MSIFKDEPNNLQTLPPPQSPWIICGDFNEVLTQSEFRAATRPLANGKRNSLEALSKISICSIWGTKDLDDMESFINFPHTQRARLDRLYVIRYGMISSRGHESTTHHLLSPTTLSSISKLKTEILIYSDIIDAVSSVLRLWVKVKNFEEVIKQNWDNTIADLPGKLEIALGLLNWSRHSQKDLNKQIEASKAESIF</sequence>
<dbReference type="SUPFAM" id="SSF56219">
    <property type="entry name" value="DNase I-like"/>
    <property type="match status" value="1"/>
</dbReference>
<keyword evidence="2" id="KW-1185">Reference proteome</keyword>
<name>A0ABR0W0J3_REHGL</name>
<dbReference type="InterPro" id="IPR036691">
    <property type="entry name" value="Endo/exonu/phosph_ase_sf"/>
</dbReference>
<dbReference type="Proteomes" id="UP001318860">
    <property type="component" value="Unassembled WGS sequence"/>
</dbReference>
<evidence type="ECO:0000313" key="1">
    <source>
        <dbReference type="EMBL" id="KAK6140040.1"/>
    </source>
</evidence>